<protein>
    <recommendedName>
        <fullName evidence="4">Lipoprotein</fullName>
    </recommendedName>
</protein>
<sequence>MRTLFAALLTLFVSACMGSGPSGDPRDPLAGSGGAYVLTPAPGWSVTQRGEGGVAAVLAHEDGVKTAKGYPTLVVKAVRTPTPQGVLEVMARDRNLEFTALWHVSPERYALRHLQQDDTARTLVAWLVPKDGTGLEYYLCVRLTGFGRLELTGVGPAGSLQKYIKDFNTMFAGLEFAPQARFSAASAGDVGASLRGTYAQAVGAEDEALGRLMAEAAQRAAAGDGLSAQERTFLRETYARASAKAREAARELEGLLARPLGEEGLRGLPLLADRLDESATALETVALNIRDPQARSAVEKSGARARRLAALAREASRLPL</sequence>
<reference evidence="2 3" key="1">
    <citation type="submission" date="2020-04" db="EMBL/GenBank/DDBJ databases">
        <authorList>
            <consortium name="Desulfovibrio sp. FSS-1 genome sequencing consortium"/>
            <person name="Shimoshige H."/>
            <person name="Kobayashi H."/>
            <person name="Maekawa T."/>
        </authorList>
    </citation>
    <scope>NUCLEOTIDE SEQUENCE [LARGE SCALE GENOMIC DNA]</scope>
    <source>
        <strain evidence="2 3">SIID29052-01</strain>
    </source>
</reference>
<keyword evidence="3" id="KW-1185">Reference proteome</keyword>
<keyword evidence="1" id="KW-0732">Signal</keyword>
<accession>A0A6V8M201</accession>
<evidence type="ECO:0000313" key="2">
    <source>
        <dbReference type="EMBL" id="GFK94485.1"/>
    </source>
</evidence>
<dbReference type="RefSeq" id="WP_173084612.1">
    <property type="nucleotide sequence ID" value="NZ_BLTE01000010.1"/>
</dbReference>
<name>A0A6V8M201_9BACT</name>
<feature type="chain" id="PRO_5028883954" description="Lipoprotein" evidence="1">
    <location>
        <begin position="19"/>
        <end position="320"/>
    </location>
</feature>
<dbReference type="AlphaFoldDB" id="A0A6V8M201"/>
<dbReference type="PROSITE" id="PS51257">
    <property type="entry name" value="PROKAR_LIPOPROTEIN"/>
    <property type="match status" value="1"/>
</dbReference>
<feature type="signal peptide" evidence="1">
    <location>
        <begin position="1"/>
        <end position="18"/>
    </location>
</feature>
<evidence type="ECO:0008006" key="4">
    <source>
        <dbReference type="Google" id="ProtNLM"/>
    </source>
</evidence>
<comment type="caution">
    <text evidence="2">The sequence shown here is derived from an EMBL/GenBank/DDBJ whole genome shotgun (WGS) entry which is preliminary data.</text>
</comment>
<dbReference type="EMBL" id="BLTE01000010">
    <property type="protein sequence ID" value="GFK94485.1"/>
    <property type="molecule type" value="Genomic_DNA"/>
</dbReference>
<evidence type="ECO:0000256" key="1">
    <source>
        <dbReference type="SAM" id="SignalP"/>
    </source>
</evidence>
<proteinExistence type="predicted"/>
<organism evidence="2 3">
    <name type="scientific">Fundidesulfovibrio magnetotacticus</name>
    <dbReference type="NCBI Taxonomy" id="2730080"/>
    <lineage>
        <taxon>Bacteria</taxon>
        <taxon>Pseudomonadati</taxon>
        <taxon>Thermodesulfobacteriota</taxon>
        <taxon>Desulfovibrionia</taxon>
        <taxon>Desulfovibrionales</taxon>
        <taxon>Desulfovibrionaceae</taxon>
        <taxon>Fundidesulfovibrio</taxon>
    </lineage>
</organism>
<gene>
    <name evidence="2" type="ORF">NNJEOMEG_02331</name>
</gene>
<dbReference type="Proteomes" id="UP000494245">
    <property type="component" value="Unassembled WGS sequence"/>
</dbReference>
<reference evidence="2 3" key="2">
    <citation type="submission" date="2020-05" db="EMBL/GenBank/DDBJ databases">
        <title>Draft genome sequence of Desulfovibrio sp. strainFSS-1.</title>
        <authorList>
            <person name="Shimoshige H."/>
            <person name="Kobayashi H."/>
            <person name="Maekawa T."/>
        </authorList>
    </citation>
    <scope>NUCLEOTIDE SEQUENCE [LARGE SCALE GENOMIC DNA]</scope>
    <source>
        <strain evidence="2 3">SIID29052-01</strain>
    </source>
</reference>
<evidence type="ECO:0000313" key="3">
    <source>
        <dbReference type="Proteomes" id="UP000494245"/>
    </source>
</evidence>